<feature type="non-terminal residue" evidence="1">
    <location>
        <position position="1"/>
    </location>
</feature>
<evidence type="ECO:0000313" key="1">
    <source>
        <dbReference type="EMBL" id="CAG8658108.1"/>
    </source>
</evidence>
<name>A0ACA9NL69_9GLOM</name>
<organism evidence="1 2">
    <name type="scientific">Scutellospora calospora</name>
    <dbReference type="NCBI Taxonomy" id="85575"/>
    <lineage>
        <taxon>Eukaryota</taxon>
        <taxon>Fungi</taxon>
        <taxon>Fungi incertae sedis</taxon>
        <taxon>Mucoromycota</taxon>
        <taxon>Glomeromycotina</taxon>
        <taxon>Glomeromycetes</taxon>
        <taxon>Diversisporales</taxon>
        <taxon>Gigasporaceae</taxon>
        <taxon>Scutellospora</taxon>
    </lineage>
</organism>
<dbReference type="Proteomes" id="UP000789860">
    <property type="component" value="Unassembled WGS sequence"/>
</dbReference>
<sequence length="55" mass="6517">SVVYEKNGKTTSEEGEVTFEENRNTMFEENREAANKRRVLLFNVELFEVSMHDFD</sequence>
<dbReference type="EMBL" id="CAJVPM010025488">
    <property type="protein sequence ID" value="CAG8658108.1"/>
    <property type="molecule type" value="Genomic_DNA"/>
</dbReference>
<accession>A0ACA9NL69</accession>
<evidence type="ECO:0000313" key="2">
    <source>
        <dbReference type="Proteomes" id="UP000789860"/>
    </source>
</evidence>
<proteinExistence type="predicted"/>
<reference evidence="1" key="1">
    <citation type="submission" date="2021-06" db="EMBL/GenBank/DDBJ databases">
        <authorList>
            <person name="Kallberg Y."/>
            <person name="Tangrot J."/>
            <person name="Rosling A."/>
        </authorList>
    </citation>
    <scope>NUCLEOTIDE SEQUENCE</scope>
    <source>
        <strain evidence="1">AU212A</strain>
    </source>
</reference>
<comment type="caution">
    <text evidence="1">The sequence shown here is derived from an EMBL/GenBank/DDBJ whole genome shotgun (WGS) entry which is preliminary data.</text>
</comment>
<gene>
    <name evidence="1" type="ORF">SCALOS_LOCUS8925</name>
</gene>
<protein>
    <submittedName>
        <fullName evidence="1">4872_t:CDS:1</fullName>
    </submittedName>
</protein>
<keyword evidence="2" id="KW-1185">Reference proteome</keyword>